<name>A0A849BTP8_9ACTN</name>
<dbReference type="SMART" id="SM01022">
    <property type="entry name" value="ASCH"/>
    <property type="match status" value="1"/>
</dbReference>
<dbReference type="Proteomes" id="UP000555552">
    <property type="component" value="Unassembled WGS sequence"/>
</dbReference>
<evidence type="ECO:0000313" key="3">
    <source>
        <dbReference type="Proteomes" id="UP000555552"/>
    </source>
</evidence>
<organism evidence="2 3">
    <name type="scientific">Pseudokineococcus marinus</name>
    <dbReference type="NCBI Taxonomy" id="351215"/>
    <lineage>
        <taxon>Bacteria</taxon>
        <taxon>Bacillati</taxon>
        <taxon>Actinomycetota</taxon>
        <taxon>Actinomycetes</taxon>
        <taxon>Kineosporiales</taxon>
        <taxon>Kineosporiaceae</taxon>
        <taxon>Pseudokineococcus</taxon>
    </lineage>
</organism>
<protein>
    <submittedName>
        <fullName evidence="2">ASCH domain-containing protein</fullName>
    </submittedName>
</protein>
<dbReference type="SUPFAM" id="SSF88697">
    <property type="entry name" value="PUA domain-like"/>
    <property type="match status" value="1"/>
</dbReference>
<evidence type="ECO:0000259" key="1">
    <source>
        <dbReference type="SMART" id="SM01022"/>
    </source>
</evidence>
<dbReference type="PANTHER" id="PTHR39203">
    <property type="entry name" value="CYTOPLASMIC PROTEIN-RELATED"/>
    <property type="match status" value="1"/>
</dbReference>
<dbReference type="InterPro" id="IPR015947">
    <property type="entry name" value="PUA-like_sf"/>
</dbReference>
<keyword evidence="3" id="KW-1185">Reference proteome</keyword>
<dbReference type="RefSeq" id="WP_171202727.1">
    <property type="nucleotide sequence ID" value="NZ_BAAANP010000005.1"/>
</dbReference>
<dbReference type="InterPro" id="IPR007374">
    <property type="entry name" value="ASCH_domain"/>
</dbReference>
<comment type="caution">
    <text evidence="2">The sequence shown here is derived from an EMBL/GenBank/DDBJ whole genome shotgun (WGS) entry which is preliminary data.</text>
</comment>
<accession>A0A849BTP8</accession>
<sequence>MDADRPADEIVRFWETARSRAGLGRLSVVTGTSAATAVPPPAWAFGADPQQADELLALVLEGTKTATASARWEYEAEGEELPRPGELSIVLDGAGHPRALVRTTSVDVVPFRDVTAEHAHAEGEGDRSLAHWRAVHERFFSATLAEVGRGFDDGLLVVCERLQLLHPKRRPVRERAPEPVDA</sequence>
<dbReference type="EMBL" id="JABEMA010000078">
    <property type="protein sequence ID" value="NNH22896.1"/>
    <property type="molecule type" value="Genomic_DNA"/>
</dbReference>
<feature type="domain" description="ASCH" evidence="1">
    <location>
        <begin position="43"/>
        <end position="166"/>
    </location>
</feature>
<gene>
    <name evidence="2" type="ORF">HLB09_07280</name>
</gene>
<dbReference type="InterPro" id="IPR009326">
    <property type="entry name" value="DUF984"/>
</dbReference>
<dbReference type="Pfam" id="PF04266">
    <property type="entry name" value="ASCH"/>
    <property type="match status" value="1"/>
</dbReference>
<dbReference type="CDD" id="cd06553">
    <property type="entry name" value="ASCH_Ef3133_like"/>
    <property type="match status" value="1"/>
</dbReference>
<dbReference type="AlphaFoldDB" id="A0A849BTP8"/>
<proteinExistence type="predicted"/>
<dbReference type="Gene3D" id="3.10.400.10">
    <property type="entry name" value="Sulfate adenylyltransferase"/>
    <property type="match status" value="1"/>
</dbReference>
<reference evidence="2 3" key="1">
    <citation type="submission" date="2020-05" db="EMBL/GenBank/DDBJ databases">
        <title>MicrobeNet Type strains.</title>
        <authorList>
            <person name="Nicholson A.C."/>
        </authorList>
    </citation>
    <scope>NUCLEOTIDE SEQUENCE [LARGE SCALE GENOMIC DNA]</scope>
    <source>
        <strain evidence="2 3">JCM 14547</strain>
    </source>
</reference>
<evidence type="ECO:0000313" key="2">
    <source>
        <dbReference type="EMBL" id="NNH22896.1"/>
    </source>
</evidence>
<dbReference type="PANTHER" id="PTHR39203:SF1">
    <property type="entry name" value="CYTOPLASMIC PROTEIN"/>
    <property type="match status" value="1"/>
</dbReference>